<feature type="chain" id="PRO_5047417908" description="VWFD domain-containing protein" evidence="2">
    <location>
        <begin position="23"/>
        <end position="777"/>
    </location>
</feature>
<protein>
    <recommendedName>
        <fullName evidence="5">VWFD domain-containing protein</fullName>
    </recommendedName>
</protein>
<sequence>MFLPISKLLPYLPLAGASVGFAAVLEFSAIPEPSIAQEQGEEPIAYVGHGAMFDARGEEVVPTLEWVSRAQDWYRAVLLRKVDDADRSAYRAFDKRLMAGVEERGQAALVLRQRGLDWLLARSRKRGGERTIEDERLGSKLGALRYQLTWNLPLGGAERKKRGETIWSGGKFQLPPEIERKLKLRDFAISKGGVVFLSTVNQGQAYINECAAAGVPIPPTINQMDPNGTAGWKSQGFIPKNRQFIVRTPAEVRTFETPTGMCIALPRYSDDTMTEVALDGVICLSKTTSKTCFWDNQKGGLTFSFPSGQRIPIGLPNGAIDPALRYQGGGAELTDPDAGMCTDCHAGENPYIIHPEVELRPGYKMRQLRNDLPMVAPNRYDPIVLASWPQNALSHSPTFVPGECSGCHVQASAGRFPHLSNEIPGYCNTILRGAVEGLGGVPSVPPTMPQFDEGSAVGVEAVNVFRAMCNTDPSADPSGRGDPHLTTVNGINYDFQSAGEFVALRNSSNGFELQARQTPVTTSFVPGANPYTGLSSCVSLYTAAALRIGTRRVTYQQEGERMALRVDGRAVGALRRRLTLGGGSISPVSIGDGIDVIAPDGTRVLITSNYWSSQGYWYLNIEVLDTPAREGTFGLIPVGQWLPMAPDGFRFGPMPAALGARDMLLNQKFANAWRVTPANSLFDYAAGTSPATFADPGWPPKQGSSCSAVPKVPSIPARGRPPIRPIEDEAAQRLCRPLANNKAAFAECVFDVQVMGDPGMAAAFRRSLAVRAAAQKK</sequence>
<proteinExistence type="predicted"/>
<keyword evidence="2" id="KW-0732">Signal</keyword>
<feature type="region of interest" description="Disordered" evidence="1">
    <location>
        <begin position="695"/>
        <end position="723"/>
    </location>
</feature>
<dbReference type="EMBL" id="JBDIZK010000002">
    <property type="protein sequence ID" value="MEN3746306.1"/>
    <property type="molecule type" value="Genomic_DNA"/>
</dbReference>
<gene>
    <name evidence="3" type="ORF">TPR58_03940</name>
</gene>
<evidence type="ECO:0000313" key="4">
    <source>
        <dbReference type="Proteomes" id="UP001427805"/>
    </source>
</evidence>
<feature type="signal peptide" evidence="2">
    <location>
        <begin position="1"/>
        <end position="22"/>
    </location>
</feature>
<dbReference type="RefSeq" id="WP_346245311.1">
    <property type="nucleotide sequence ID" value="NZ_JBDIZK010000002.1"/>
</dbReference>
<name>A0ABV0B703_9SPHN</name>
<evidence type="ECO:0008006" key="5">
    <source>
        <dbReference type="Google" id="ProtNLM"/>
    </source>
</evidence>
<organism evidence="3 4">
    <name type="scientific">Sphingomonas rustica</name>
    <dbReference type="NCBI Taxonomy" id="3103142"/>
    <lineage>
        <taxon>Bacteria</taxon>
        <taxon>Pseudomonadati</taxon>
        <taxon>Pseudomonadota</taxon>
        <taxon>Alphaproteobacteria</taxon>
        <taxon>Sphingomonadales</taxon>
        <taxon>Sphingomonadaceae</taxon>
        <taxon>Sphingomonas</taxon>
    </lineage>
</organism>
<comment type="caution">
    <text evidence="3">The sequence shown here is derived from an EMBL/GenBank/DDBJ whole genome shotgun (WGS) entry which is preliminary data.</text>
</comment>
<dbReference type="Proteomes" id="UP001427805">
    <property type="component" value="Unassembled WGS sequence"/>
</dbReference>
<evidence type="ECO:0000256" key="1">
    <source>
        <dbReference type="SAM" id="MobiDB-lite"/>
    </source>
</evidence>
<evidence type="ECO:0000256" key="2">
    <source>
        <dbReference type="SAM" id="SignalP"/>
    </source>
</evidence>
<accession>A0ABV0B703</accession>
<reference evidence="3 4" key="1">
    <citation type="submission" date="2024-05" db="EMBL/GenBank/DDBJ databases">
        <title>Sphingomonas sp. HF-S3 16S ribosomal RNA gene Genome sequencing and assembly.</title>
        <authorList>
            <person name="Lee H."/>
        </authorList>
    </citation>
    <scope>NUCLEOTIDE SEQUENCE [LARGE SCALE GENOMIC DNA]</scope>
    <source>
        <strain evidence="3 4">HF-S3</strain>
    </source>
</reference>
<keyword evidence="4" id="KW-1185">Reference proteome</keyword>
<evidence type="ECO:0000313" key="3">
    <source>
        <dbReference type="EMBL" id="MEN3746306.1"/>
    </source>
</evidence>